<dbReference type="InterPro" id="IPR015947">
    <property type="entry name" value="PUA-like_sf"/>
</dbReference>
<evidence type="ECO:0000256" key="4">
    <source>
        <dbReference type="ARBA" id="ARBA00022603"/>
    </source>
</evidence>
<evidence type="ECO:0000256" key="3">
    <source>
        <dbReference type="ARBA" id="ARBA00022552"/>
    </source>
</evidence>
<name>A0A833EDG7_9EURY</name>
<dbReference type="InterPro" id="IPR041532">
    <property type="entry name" value="RlmI-like_PUA"/>
</dbReference>
<dbReference type="InterPro" id="IPR002478">
    <property type="entry name" value="PUA"/>
</dbReference>
<dbReference type="InterPro" id="IPR025714">
    <property type="entry name" value="Methyltranfer_dom"/>
</dbReference>
<evidence type="ECO:0000313" key="11">
    <source>
        <dbReference type="Proteomes" id="UP000623215"/>
    </source>
</evidence>
<dbReference type="GO" id="GO:0005737">
    <property type="term" value="C:cytoplasm"/>
    <property type="evidence" value="ECO:0007669"/>
    <property type="project" value="UniProtKB-SubCell"/>
</dbReference>
<comment type="similarity">
    <text evidence="8">Belongs to the methyltransferase superfamily. RlmI family.</text>
</comment>
<organism evidence="10 11">
    <name type="scientific">Methanothermococcus okinawensis</name>
    <dbReference type="NCBI Taxonomy" id="155863"/>
    <lineage>
        <taxon>Archaea</taxon>
        <taxon>Methanobacteriati</taxon>
        <taxon>Methanobacteriota</taxon>
        <taxon>Methanomada group</taxon>
        <taxon>Methanococci</taxon>
        <taxon>Methanococcales</taxon>
        <taxon>Methanococcaceae</taxon>
        <taxon>Methanothermococcus</taxon>
    </lineage>
</organism>
<dbReference type="PANTHER" id="PTHR42873">
    <property type="entry name" value="RIBOSOMAL RNA LARGE SUBUNIT METHYLTRANSFERASE"/>
    <property type="match status" value="1"/>
</dbReference>
<keyword evidence="4 10" id="KW-0489">Methyltransferase</keyword>
<reference evidence="10" key="1">
    <citation type="journal article" date="2020" name="ISME J.">
        <title>Gammaproteobacteria mediating utilization of methyl-, sulfur- and petroleum organic compounds in deep ocean hydrothermal plumes.</title>
        <authorList>
            <person name="Zhou Z."/>
            <person name="Liu Y."/>
            <person name="Pan J."/>
            <person name="Cron B.R."/>
            <person name="Toner B.M."/>
            <person name="Anantharaman K."/>
            <person name="Breier J.A."/>
            <person name="Dick G.J."/>
            <person name="Li M."/>
        </authorList>
    </citation>
    <scope>NUCLEOTIDE SEQUENCE</scope>
    <source>
        <strain evidence="10">SZUA-1534</strain>
    </source>
</reference>
<dbReference type="GO" id="GO:0008168">
    <property type="term" value="F:methyltransferase activity"/>
    <property type="evidence" value="ECO:0007669"/>
    <property type="project" value="UniProtKB-KW"/>
</dbReference>
<keyword evidence="2" id="KW-0963">Cytoplasm</keyword>
<dbReference type="Pfam" id="PF17785">
    <property type="entry name" value="PUA_3"/>
    <property type="match status" value="1"/>
</dbReference>
<dbReference type="Proteomes" id="UP000623215">
    <property type="component" value="Unassembled WGS sequence"/>
</dbReference>
<keyword evidence="7" id="KW-0694">RNA-binding</keyword>
<keyword evidence="6" id="KW-0949">S-adenosyl-L-methionine</keyword>
<dbReference type="AlphaFoldDB" id="A0A833EDG7"/>
<protein>
    <submittedName>
        <fullName evidence="10">Class I SAM-dependent rRNA methyltransferase</fullName>
    </submittedName>
</protein>
<dbReference type="Gene3D" id="3.30.750.80">
    <property type="entry name" value="RNA methyltransferase domain (HRMD) like"/>
    <property type="match status" value="1"/>
</dbReference>
<dbReference type="CDD" id="cd02440">
    <property type="entry name" value="AdoMet_MTases"/>
    <property type="match status" value="1"/>
</dbReference>
<evidence type="ECO:0000256" key="1">
    <source>
        <dbReference type="ARBA" id="ARBA00004496"/>
    </source>
</evidence>
<feature type="domain" description="PUA" evidence="9">
    <location>
        <begin position="2"/>
        <end position="84"/>
    </location>
</feature>
<dbReference type="SUPFAM" id="SSF88697">
    <property type="entry name" value="PUA domain-like"/>
    <property type="match status" value="1"/>
</dbReference>
<evidence type="ECO:0000256" key="8">
    <source>
        <dbReference type="ARBA" id="ARBA00038091"/>
    </source>
</evidence>
<dbReference type="GO" id="GO:0006364">
    <property type="term" value="P:rRNA processing"/>
    <property type="evidence" value="ECO:0007669"/>
    <property type="project" value="UniProtKB-KW"/>
</dbReference>
<dbReference type="PANTHER" id="PTHR42873:SF1">
    <property type="entry name" value="S-ADENOSYLMETHIONINE-DEPENDENT METHYLTRANSFERASE DOMAIN-CONTAINING PROTEIN"/>
    <property type="match status" value="1"/>
</dbReference>
<dbReference type="PROSITE" id="PS50890">
    <property type="entry name" value="PUA"/>
    <property type="match status" value="1"/>
</dbReference>
<dbReference type="SUPFAM" id="SSF53335">
    <property type="entry name" value="S-adenosyl-L-methionine-dependent methyltransferases"/>
    <property type="match status" value="1"/>
</dbReference>
<dbReference type="GO" id="GO:0032259">
    <property type="term" value="P:methylation"/>
    <property type="evidence" value="ECO:0007669"/>
    <property type="project" value="UniProtKB-KW"/>
</dbReference>
<dbReference type="GO" id="GO:0003723">
    <property type="term" value="F:RNA binding"/>
    <property type="evidence" value="ECO:0007669"/>
    <property type="project" value="UniProtKB-KW"/>
</dbReference>
<evidence type="ECO:0000259" key="9">
    <source>
        <dbReference type="SMART" id="SM00359"/>
    </source>
</evidence>
<accession>A0A833EDG7</accession>
<keyword evidence="3" id="KW-0698">rRNA processing</keyword>
<gene>
    <name evidence="10" type="ORF">EYH55_01475</name>
</gene>
<dbReference type="CDD" id="cd11572">
    <property type="entry name" value="RlmI_M_like"/>
    <property type="match status" value="1"/>
</dbReference>
<evidence type="ECO:0000256" key="7">
    <source>
        <dbReference type="ARBA" id="ARBA00022884"/>
    </source>
</evidence>
<evidence type="ECO:0000256" key="6">
    <source>
        <dbReference type="ARBA" id="ARBA00022691"/>
    </source>
</evidence>
<proteinExistence type="inferred from homology"/>
<comment type="caution">
    <text evidence="10">The sequence shown here is derived from an EMBL/GenBank/DDBJ whole genome shotgun (WGS) entry which is preliminary data.</text>
</comment>
<evidence type="ECO:0000256" key="5">
    <source>
        <dbReference type="ARBA" id="ARBA00022679"/>
    </source>
</evidence>
<dbReference type="EMBL" id="DQVW01000023">
    <property type="protein sequence ID" value="HIQ32138.1"/>
    <property type="molecule type" value="Genomic_DNA"/>
</dbReference>
<sequence length="380" mass="44271">MVKLQIDKRAYESIKNFSRIVYLKGIVNREDLPERDEIVDLYYRDKFVARAIYNRDSATVKILTLKREEIDRDFFYRRIKRAIEYRERVLGFKNTYRMIYAEGDYLPCVVLDRYNDIGSMQVSSRVMERFAPVIYECVEELAGIDTLYMQGAKKGNRVKPRIFGDRSKVETVIEEGRGRFKVNVKGHKTGFFLDQRDNRIDIERYVREGDRVLDVCCYTGGFAVHCGVMGAEVWGIDISRKALEVAEENMRLNNIEKYPLIHGNAFDVLRELIEEGESFDIVVLDPPSFTRTSRDVKNALRAYNTLNYLALKLSKRMLVTCSCSHHIDRETFKSTVVSSSLRARKEIKQIGGYRTQSPDHVITMANRDLEYLKCLFFAVD</sequence>
<dbReference type="Gene3D" id="3.40.50.150">
    <property type="entry name" value="Vaccinia Virus protein VP39"/>
    <property type="match status" value="1"/>
</dbReference>
<dbReference type="SMART" id="SM00359">
    <property type="entry name" value="PUA"/>
    <property type="match status" value="1"/>
</dbReference>
<dbReference type="InterPro" id="IPR029063">
    <property type="entry name" value="SAM-dependent_MTases_sf"/>
</dbReference>
<comment type="subcellular location">
    <subcellularLocation>
        <location evidence="1">Cytoplasm</location>
    </subcellularLocation>
</comment>
<keyword evidence="5 10" id="KW-0808">Transferase</keyword>
<dbReference type="Pfam" id="PF13847">
    <property type="entry name" value="Methyltransf_31"/>
    <property type="match status" value="1"/>
</dbReference>
<evidence type="ECO:0000256" key="2">
    <source>
        <dbReference type="ARBA" id="ARBA00022490"/>
    </source>
</evidence>
<evidence type="ECO:0000313" key="10">
    <source>
        <dbReference type="EMBL" id="HIQ32138.1"/>
    </source>
</evidence>